<dbReference type="Proteomes" id="UP000184206">
    <property type="component" value="Unassembled WGS sequence"/>
</dbReference>
<feature type="chain" id="PRO_5038880284" description="Lipoprotein" evidence="2">
    <location>
        <begin position="20"/>
        <end position="269"/>
    </location>
</feature>
<organism evidence="3 4">
    <name type="scientific">Lacicoccus alkaliphilus DSM 16010</name>
    <dbReference type="NCBI Taxonomy" id="1123231"/>
    <lineage>
        <taxon>Bacteria</taxon>
        <taxon>Bacillati</taxon>
        <taxon>Bacillota</taxon>
        <taxon>Bacilli</taxon>
        <taxon>Bacillales</taxon>
        <taxon>Salinicoccaceae</taxon>
        <taxon>Lacicoccus</taxon>
    </lineage>
</organism>
<dbReference type="STRING" id="1123231.SAMN02745189_02098"/>
<dbReference type="RefSeq" id="WP_072710524.1">
    <property type="nucleotide sequence ID" value="NZ_FRCF01000010.1"/>
</dbReference>
<evidence type="ECO:0000313" key="4">
    <source>
        <dbReference type="Proteomes" id="UP000184206"/>
    </source>
</evidence>
<keyword evidence="2" id="KW-0732">Signal</keyword>
<sequence>MMTKKYTLISLLLFSVVTAACRGDDGESADEQSGNQTMESEHESQETGDDPGEAAEETATEEDASGGADEETIDRIIEKAGEVGSYEAIIDLEGAVDGSPYALNAEAAFQDGDPPDLLLKSNNEARTVAKDGEIYIYTGEDWVETTESMNIESLFLVTYESTVNSLENLSGNLRQEEKDGAYIFTYEGTNQAVFQEFEDLLGFGFGTMDTSNVHSDLRVAVDKDDYLLQSIDYEASGEDEYGEYSLSGDVAFMNFNEVDAIELPEGIEN</sequence>
<dbReference type="Pfam" id="PF20316">
    <property type="entry name" value="DUF6612"/>
    <property type="match status" value="1"/>
</dbReference>
<reference evidence="3 4" key="1">
    <citation type="submission" date="2016-11" db="EMBL/GenBank/DDBJ databases">
        <authorList>
            <person name="Jaros S."/>
            <person name="Januszkiewicz K."/>
            <person name="Wedrychowicz H."/>
        </authorList>
    </citation>
    <scope>NUCLEOTIDE SEQUENCE [LARGE SCALE GENOMIC DNA]</scope>
    <source>
        <strain evidence="3 4">DSM 16010</strain>
    </source>
</reference>
<dbReference type="InterPro" id="IPR046720">
    <property type="entry name" value="DUF6612"/>
</dbReference>
<dbReference type="OrthoDB" id="2388603at2"/>
<feature type="region of interest" description="Disordered" evidence="1">
    <location>
        <begin position="24"/>
        <end position="72"/>
    </location>
</feature>
<feature type="compositionally biased region" description="Acidic residues" evidence="1">
    <location>
        <begin position="46"/>
        <end position="72"/>
    </location>
</feature>
<dbReference type="EMBL" id="FRCF01000010">
    <property type="protein sequence ID" value="SHM40244.1"/>
    <property type="molecule type" value="Genomic_DNA"/>
</dbReference>
<proteinExistence type="predicted"/>
<evidence type="ECO:0000256" key="2">
    <source>
        <dbReference type="SAM" id="SignalP"/>
    </source>
</evidence>
<protein>
    <recommendedName>
        <fullName evidence="5">Lipoprotein</fullName>
    </recommendedName>
</protein>
<keyword evidence="4" id="KW-1185">Reference proteome</keyword>
<gene>
    <name evidence="3" type="ORF">SAMN02745189_02098</name>
</gene>
<evidence type="ECO:0000313" key="3">
    <source>
        <dbReference type="EMBL" id="SHM40244.1"/>
    </source>
</evidence>
<evidence type="ECO:0000256" key="1">
    <source>
        <dbReference type="SAM" id="MobiDB-lite"/>
    </source>
</evidence>
<dbReference type="AlphaFoldDB" id="A0A1M7IHJ1"/>
<evidence type="ECO:0008006" key="5">
    <source>
        <dbReference type="Google" id="ProtNLM"/>
    </source>
</evidence>
<dbReference type="PROSITE" id="PS51257">
    <property type="entry name" value="PROKAR_LIPOPROTEIN"/>
    <property type="match status" value="1"/>
</dbReference>
<accession>A0A1M7IHJ1</accession>
<name>A0A1M7IHJ1_9BACL</name>
<feature type="signal peptide" evidence="2">
    <location>
        <begin position="1"/>
        <end position="19"/>
    </location>
</feature>